<comment type="similarity">
    <text evidence="4">Belongs to the RecA family. RAD51 subfamily.</text>
</comment>
<dbReference type="GO" id="GO:0140664">
    <property type="term" value="F:ATP-dependent DNA damage sensor activity"/>
    <property type="evidence" value="ECO:0007669"/>
    <property type="project" value="InterPro"/>
</dbReference>
<dbReference type="InterPro" id="IPR013632">
    <property type="entry name" value="Rad51_C"/>
</dbReference>
<evidence type="ECO:0000256" key="2">
    <source>
        <dbReference type="ARBA" id="ARBA00004173"/>
    </source>
</evidence>
<protein>
    <recommendedName>
        <fullName evidence="15">DNA repair protein XRCC3</fullName>
    </recommendedName>
    <alternativeName>
        <fullName evidence="16">X-ray repair cross-complementing protein 3</fullName>
    </alternativeName>
</protein>
<dbReference type="InterPro" id="IPR047348">
    <property type="entry name" value="XRCC3-like_C"/>
</dbReference>
<reference evidence="18" key="3">
    <citation type="submission" date="2025-09" db="UniProtKB">
        <authorList>
            <consortium name="Ensembl"/>
        </authorList>
    </citation>
    <scope>IDENTIFICATION</scope>
</reference>
<dbReference type="GO" id="GO:0071140">
    <property type="term" value="P:resolution of mitotic recombination intermediates"/>
    <property type="evidence" value="ECO:0007669"/>
    <property type="project" value="Ensembl"/>
</dbReference>
<dbReference type="GO" id="GO:0036297">
    <property type="term" value="P:interstrand cross-link repair"/>
    <property type="evidence" value="ECO:0007669"/>
    <property type="project" value="Ensembl"/>
</dbReference>
<dbReference type="Pfam" id="PF26169">
    <property type="entry name" value="HHH_XRCC3_RpoA"/>
    <property type="match status" value="1"/>
</dbReference>
<evidence type="ECO:0000256" key="6">
    <source>
        <dbReference type="ARBA" id="ARBA00022741"/>
    </source>
</evidence>
<evidence type="ECO:0000256" key="9">
    <source>
        <dbReference type="ARBA" id="ARBA00022990"/>
    </source>
</evidence>
<dbReference type="PANTHER" id="PTHR46487">
    <property type="entry name" value="DNA REPAIR PROTEIN XRCC3"/>
    <property type="match status" value="1"/>
</dbReference>
<evidence type="ECO:0000313" key="18">
    <source>
        <dbReference type="Ensembl" id="ENSMGAP00000029448.1"/>
    </source>
</evidence>
<keyword evidence="8" id="KW-0067">ATP-binding</keyword>
<evidence type="ECO:0000256" key="13">
    <source>
        <dbReference type="ARBA" id="ARBA00023204"/>
    </source>
</evidence>
<dbReference type="PROSITE" id="PS50162">
    <property type="entry name" value="RECA_2"/>
    <property type="match status" value="1"/>
</dbReference>
<evidence type="ECO:0000256" key="3">
    <source>
        <dbReference type="ARBA" id="ARBA00004556"/>
    </source>
</evidence>
<keyword evidence="10" id="KW-0238">DNA-binding</keyword>
<evidence type="ECO:0000256" key="7">
    <source>
        <dbReference type="ARBA" id="ARBA00022763"/>
    </source>
</evidence>
<evidence type="ECO:0000259" key="17">
    <source>
        <dbReference type="PROSITE" id="PS50162"/>
    </source>
</evidence>
<dbReference type="OrthoDB" id="1861185at2759"/>
<dbReference type="AlphaFoldDB" id="A0A803YCF1"/>
<dbReference type="GO" id="GO:0005739">
    <property type="term" value="C:mitochondrion"/>
    <property type="evidence" value="ECO:0007669"/>
    <property type="project" value="UniProtKB-SubCell"/>
</dbReference>
<dbReference type="PANTHER" id="PTHR46487:SF1">
    <property type="entry name" value="DNA REPAIR PROTEIN XRCC3"/>
    <property type="match status" value="1"/>
</dbReference>
<dbReference type="GO" id="GO:0005829">
    <property type="term" value="C:cytosol"/>
    <property type="evidence" value="ECO:0007669"/>
    <property type="project" value="Ensembl"/>
</dbReference>
<keyword evidence="11" id="KW-0496">Mitochondrion</keyword>
<evidence type="ECO:0000256" key="8">
    <source>
        <dbReference type="ARBA" id="ARBA00022840"/>
    </source>
</evidence>
<keyword evidence="19" id="KW-1185">Reference proteome</keyword>
<evidence type="ECO:0000256" key="15">
    <source>
        <dbReference type="ARBA" id="ARBA00068200"/>
    </source>
</evidence>
<dbReference type="GO" id="GO:0000722">
    <property type="term" value="P:telomere maintenance via recombination"/>
    <property type="evidence" value="ECO:0007669"/>
    <property type="project" value="Ensembl"/>
</dbReference>
<keyword evidence="12" id="KW-0233">DNA recombination</keyword>
<reference evidence="18 19" key="1">
    <citation type="journal article" date="2010" name="PLoS Biol.">
        <title>Multi-platform next-generation sequencing of the domestic turkey (Meleagris gallopavo): genome assembly and analysis.</title>
        <authorList>
            <person name="Dalloul R.A."/>
            <person name="Long J.A."/>
            <person name="Zimin A.V."/>
            <person name="Aslam L."/>
            <person name="Beal K."/>
            <person name="Blomberg L.A."/>
            <person name="Bouffard P."/>
            <person name="Burt D.W."/>
            <person name="Crasta O."/>
            <person name="Crooijmans R.P."/>
            <person name="Cooper K."/>
            <person name="Coulombe R.A."/>
            <person name="De S."/>
            <person name="Delany M.E."/>
            <person name="Dodgson J.B."/>
            <person name="Dong J.J."/>
            <person name="Evans C."/>
            <person name="Frederickson K.M."/>
            <person name="Flicek P."/>
            <person name="Florea L."/>
            <person name="Folkerts O."/>
            <person name="Groenen M.A."/>
            <person name="Harkins T.T."/>
            <person name="Herrero J."/>
            <person name="Hoffmann S."/>
            <person name="Megens H.J."/>
            <person name="Jiang A."/>
            <person name="de Jong P."/>
            <person name="Kaiser P."/>
            <person name="Kim H."/>
            <person name="Kim K.W."/>
            <person name="Kim S."/>
            <person name="Langenberger D."/>
            <person name="Lee M.K."/>
            <person name="Lee T."/>
            <person name="Mane S."/>
            <person name="Marcais G."/>
            <person name="Marz M."/>
            <person name="McElroy A.P."/>
            <person name="Modise T."/>
            <person name="Nefedov M."/>
            <person name="Notredame C."/>
            <person name="Paton I.R."/>
            <person name="Payne W.S."/>
            <person name="Pertea G."/>
            <person name="Prickett D."/>
            <person name="Puiu D."/>
            <person name="Qioa D."/>
            <person name="Raineri E."/>
            <person name="Ruffier M."/>
            <person name="Salzberg S.L."/>
            <person name="Schatz M.C."/>
            <person name="Scheuring C."/>
            <person name="Schmidt C.J."/>
            <person name="Schroeder S."/>
            <person name="Searle S.M."/>
            <person name="Smith E.J."/>
            <person name="Smith J."/>
            <person name="Sonstegard T.S."/>
            <person name="Stadler P.F."/>
            <person name="Tafer H."/>
            <person name="Tu Z.J."/>
            <person name="Van Tassell C.P."/>
            <person name="Vilella A.J."/>
            <person name="Williams K.P."/>
            <person name="Yorke J.A."/>
            <person name="Zhang L."/>
            <person name="Zhang H.B."/>
            <person name="Zhang X."/>
            <person name="Zhang Y."/>
            <person name="Reed K.M."/>
        </authorList>
    </citation>
    <scope>NUCLEOTIDE SEQUENCE [LARGE SCALE GENOMIC DNA]</scope>
</reference>
<comment type="subcellular location">
    <subcellularLocation>
        <location evidence="3">Cytoplasm</location>
        <location evidence="3">Perinuclear region</location>
    </subcellularLocation>
    <subcellularLocation>
        <location evidence="2">Mitochondrion</location>
    </subcellularLocation>
    <subcellularLocation>
        <location evidence="1">Nucleus</location>
    </subcellularLocation>
</comment>
<accession>A0A803YCF1</accession>
<dbReference type="InterPro" id="IPR020588">
    <property type="entry name" value="RecA_ATP-bd"/>
</dbReference>
<evidence type="ECO:0000256" key="16">
    <source>
        <dbReference type="ARBA" id="ARBA00079581"/>
    </source>
</evidence>
<keyword evidence="14" id="KW-0539">Nucleus</keyword>
<evidence type="ECO:0000256" key="10">
    <source>
        <dbReference type="ARBA" id="ARBA00023125"/>
    </source>
</evidence>
<dbReference type="GO" id="GO:0048471">
    <property type="term" value="C:perinuclear region of cytoplasm"/>
    <property type="evidence" value="ECO:0007669"/>
    <property type="project" value="UniProtKB-SubCell"/>
</dbReference>
<dbReference type="GO" id="GO:0000400">
    <property type="term" value="F:four-way junction DNA binding"/>
    <property type="evidence" value="ECO:0007669"/>
    <property type="project" value="Ensembl"/>
</dbReference>
<dbReference type="GO" id="GO:0005657">
    <property type="term" value="C:replication fork"/>
    <property type="evidence" value="ECO:0007669"/>
    <property type="project" value="Ensembl"/>
</dbReference>
<evidence type="ECO:0000313" key="19">
    <source>
        <dbReference type="Proteomes" id="UP000001645"/>
    </source>
</evidence>
<keyword evidence="9" id="KW-0007">Acetylation</keyword>
<evidence type="ECO:0000256" key="12">
    <source>
        <dbReference type="ARBA" id="ARBA00023172"/>
    </source>
</evidence>
<dbReference type="Pfam" id="PF08423">
    <property type="entry name" value="Rad51"/>
    <property type="match status" value="1"/>
</dbReference>
<name>A0A803YCF1_MELGA</name>
<evidence type="ECO:0000256" key="14">
    <source>
        <dbReference type="ARBA" id="ARBA00023242"/>
    </source>
</evidence>
<dbReference type="GO" id="GO:0005524">
    <property type="term" value="F:ATP binding"/>
    <property type="evidence" value="ECO:0007669"/>
    <property type="project" value="UniProtKB-KW"/>
</dbReference>
<keyword evidence="6" id="KW-0547">Nucleotide-binding</keyword>
<dbReference type="Proteomes" id="UP000001645">
    <property type="component" value="Chromosome 5"/>
</dbReference>
<dbReference type="InterPro" id="IPR027417">
    <property type="entry name" value="P-loop_NTPase"/>
</dbReference>
<dbReference type="GO" id="GO:0090656">
    <property type="term" value="P:t-circle formation"/>
    <property type="evidence" value="ECO:0007669"/>
    <property type="project" value="Ensembl"/>
</dbReference>
<sequence>MDWDQFDLNPKVIAALKKGKAPWGRELPSCSACLRGAACSGCQYCQGCANVWNGHLIFPKQVFGAIRSDGFSPMPVVIFQMPWHYFDPFKVKVTCTECAAGKLQGNEQCKVRKLLCTTAMQWEVFIKLLFVSADIKSIKEVLNLSGADLQRLMKLSSADVECLLKTVSRTLRKNCMLTALQLYQDKDCLSSQCQKLSLGCSVLDDLLKGGIPLVGITELAGESSAGKTQIGLQLCLCVQYPYRYGGLESGAVYICTEDAFPSKRLQQLIAQQHKLRADVPPEIIQKIRFGNSIFVEHAADLDTFHNCITKRLSLLLTRGTVRLVVIDSIAALFRCEFGASDSVLKARYLQTFGAQLHGLSTRFRTPIMCINQVTDAVSESEAVQCGYSTADSRVFPALGITWANQLLMRLMVSRVPQPEPTPGAVSHHPASVRTLRVVFAPHLPPSFCCYTVRLEGVKGMKVKNSQMNLFVHAFQRP</sequence>
<dbReference type="GO" id="GO:0008821">
    <property type="term" value="F:crossover junction DNA endonuclease activity"/>
    <property type="evidence" value="ECO:0007669"/>
    <property type="project" value="Ensembl"/>
</dbReference>
<dbReference type="GO" id="GO:0090267">
    <property type="term" value="P:positive regulation of mitotic cell cycle spindle assembly checkpoint"/>
    <property type="evidence" value="ECO:0007669"/>
    <property type="project" value="Ensembl"/>
</dbReference>
<dbReference type="GO" id="GO:0010824">
    <property type="term" value="P:regulation of centrosome duplication"/>
    <property type="evidence" value="ECO:0007669"/>
    <property type="project" value="Ensembl"/>
</dbReference>
<reference evidence="18" key="2">
    <citation type="submission" date="2025-08" db="UniProtKB">
        <authorList>
            <consortium name="Ensembl"/>
        </authorList>
    </citation>
    <scope>IDENTIFICATION</scope>
</reference>
<dbReference type="Gene3D" id="3.40.50.300">
    <property type="entry name" value="P-loop containing nucleotide triphosphate hydrolases"/>
    <property type="match status" value="1"/>
</dbReference>
<dbReference type="GO" id="GO:0045003">
    <property type="term" value="P:double-strand break repair via synthesis-dependent strand annealing"/>
    <property type="evidence" value="ECO:0007669"/>
    <property type="project" value="TreeGrafter"/>
</dbReference>
<dbReference type="SUPFAM" id="SSF52540">
    <property type="entry name" value="P-loop containing nucleoside triphosphate hydrolases"/>
    <property type="match status" value="1"/>
</dbReference>
<feature type="domain" description="RecA family profile 1" evidence="17">
    <location>
        <begin position="192"/>
        <end position="373"/>
    </location>
</feature>
<keyword evidence="13" id="KW-0234">DNA repair</keyword>
<dbReference type="CDD" id="cd19491">
    <property type="entry name" value="XRCC3"/>
    <property type="match status" value="1"/>
</dbReference>
<dbReference type="InParanoid" id="A0A803YCF1"/>
<organism evidence="18 19">
    <name type="scientific">Meleagris gallopavo</name>
    <name type="common">Wild turkey</name>
    <dbReference type="NCBI Taxonomy" id="9103"/>
    <lineage>
        <taxon>Eukaryota</taxon>
        <taxon>Metazoa</taxon>
        <taxon>Chordata</taxon>
        <taxon>Craniata</taxon>
        <taxon>Vertebrata</taxon>
        <taxon>Euteleostomi</taxon>
        <taxon>Archelosauria</taxon>
        <taxon>Archosauria</taxon>
        <taxon>Dinosauria</taxon>
        <taxon>Saurischia</taxon>
        <taxon>Theropoda</taxon>
        <taxon>Coelurosauria</taxon>
        <taxon>Aves</taxon>
        <taxon>Neognathae</taxon>
        <taxon>Galloanserae</taxon>
        <taxon>Galliformes</taxon>
        <taxon>Phasianidae</taxon>
        <taxon>Meleagridinae</taxon>
        <taxon>Meleagris</taxon>
    </lineage>
</organism>
<keyword evidence="5" id="KW-0963">Cytoplasm</keyword>
<dbReference type="Ensembl" id="ENSMGAT00000031971.1">
    <property type="protein sequence ID" value="ENSMGAP00000029448.1"/>
    <property type="gene ID" value="ENSMGAG00000013417.3"/>
</dbReference>
<evidence type="ECO:0000256" key="5">
    <source>
        <dbReference type="ARBA" id="ARBA00022490"/>
    </source>
</evidence>
<dbReference type="FunFam" id="3.40.50.300:FF:001223">
    <property type="entry name" value="X-ray repair cross complementing 3"/>
    <property type="match status" value="1"/>
</dbReference>
<dbReference type="InterPro" id="IPR058766">
    <property type="entry name" value="HHH_XRCC3_RAD51B"/>
</dbReference>
<dbReference type="GO" id="GO:0033065">
    <property type="term" value="C:Rad51C-XRCC3 complex"/>
    <property type="evidence" value="ECO:0007669"/>
    <property type="project" value="Ensembl"/>
</dbReference>
<keyword evidence="7" id="KW-0227">DNA damage</keyword>
<dbReference type="Bgee" id="ENSMGAG00000013417">
    <property type="expression patterns" value="Expressed in liver and 18 other cell types or tissues"/>
</dbReference>
<gene>
    <name evidence="18" type="primary">XRCC3</name>
</gene>
<dbReference type="GO" id="GO:0005654">
    <property type="term" value="C:nucleoplasm"/>
    <property type="evidence" value="ECO:0007669"/>
    <property type="project" value="Ensembl"/>
</dbReference>
<proteinExistence type="inferred from homology"/>
<evidence type="ECO:0000256" key="4">
    <source>
        <dbReference type="ARBA" id="ARBA00007095"/>
    </source>
</evidence>
<dbReference type="GeneTree" id="ENSGT00930000151053"/>
<evidence type="ECO:0000256" key="1">
    <source>
        <dbReference type="ARBA" id="ARBA00004123"/>
    </source>
</evidence>
<dbReference type="FunCoup" id="A0A803YCF1">
    <property type="interactions" value="64"/>
</dbReference>
<evidence type="ECO:0000256" key="11">
    <source>
        <dbReference type="ARBA" id="ARBA00023128"/>
    </source>
</evidence>